<protein>
    <recommendedName>
        <fullName evidence="7">Peptidase M3A/M3B catalytic domain-containing protein</fullName>
    </recommendedName>
</protein>
<proteinExistence type="inferred from homology"/>
<sequence length="271" mass="32277">MFSELSPETKEFIEYMVSNGNLDLISKTGKRGGAFATFIGTEKAPFIFANSVGIPNDIRVLAHEAGHAFQFYMNRNTQIPEYISPTSDATEIHSFTMERFVWPWMELFFEKDTDKYKYCHLTEAFILMPWANAIDEFQHYLYDHPSQTMDERKAKWREIERIYMPEKDYDGNEFLERGGSFYQISHLFETPFYFIDYDLAHNCAVQLWIRYNENREEGWNDFLNICRVGDSESLVEIINRARLQSPFDDGSLRYIIEYVDRWVEQFDDQKY</sequence>
<dbReference type="Pfam" id="PF01432">
    <property type="entry name" value="Peptidase_M3"/>
    <property type="match status" value="1"/>
</dbReference>
<dbReference type="SUPFAM" id="SSF55486">
    <property type="entry name" value="Metalloproteases ('zincins'), catalytic domain"/>
    <property type="match status" value="1"/>
</dbReference>
<reference evidence="8 9" key="1">
    <citation type="submission" date="2017-11" db="EMBL/GenBank/DDBJ databases">
        <title>Bacillus camelliae sp. nov., isolated from pu'er tea.</title>
        <authorList>
            <person name="Niu L."/>
        </authorList>
    </citation>
    <scope>NUCLEOTIDE SEQUENCE [LARGE SCALE GENOMIC DNA]</scope>
    <source>
        <strain evidence="8 9">7578-1</strain>
    </source>
</reference>
<dbReference type="OrthoDB" id="9762795at2"/>
<dbReference type="AlphaFoldDB" id="A0A2N3LJY5"/>
<name>A0A2N3LJY5_9BACI</name>
<keyword evidence="1 6" id="KW-0645">Protease</keyword>
<evidence type="ECO:0000313" key="9">
    <source>
        <dbReference type="Proteomes" id="UP000233440"/>
    </source>
</evidence>
<keyword evidence="2 6" id="KW-0479">Metal-binding</keyword>
<evidence type="ECO:0000256" key="1">
    <source>
        <dbReference type="ARBA" id="ARBA00022670"/>
    </source>
</evidence>
<evidence type="ECO:0000313" key="8">
    <source>
        <dbReference type="EMBL" id="PKR84940.1"/>
    </source>
</evidence>
<dbReference type="GO" id="GO:0046872">
    <property type="term" value="F:metal ion binding"/>
    <property type="evidence" value="ECO:0007669"/>
    <property type="project" value="UniProtKB-UniRule"/>
</dbReference>
<dbReference type="GO" id="GO:0006508">
    <property type="term" value="P:proteolysis"/>
    <property type="evidence" value="ECO:0007669"/>
    <property type="project" value="UniProtKB-KW"/>
</dbReference>
<evidence type="ECO:0000256" key="6">
    <source>
        <dbReference type="RuleBase" id="RU003435"/>
    </source>
</evidence>
<gene>
    <name evidence="8" type="ORF">CWO92_11265</name>
</gene>
<keyword evidence="3 6" id="KW-0378">Hydrolase</keyword>
<evidence type="ECO:0000256" key="3">
    <source>
        <dbReference type="ARBA" id="ARBA00022801"/>
    </source>
</evidence>
<keyword evidence="5 6" id="KW-0482">Metalloprotease</keyword>
<feature type="domain" description="Peptidase M3A/M3B catalytic" evidence="7">
    <location>
        <begin position="17"/>
        <end position="252"/>
    </location>
</feature>
<dbReference type="GO" id="GO:0004222">
    <property type="term" value="F:metalloendopeptidase activity"/>
    <property type="evidence" value="ECO:0007669"/>
    <property type="project" value="InterPro"/>
</dbReference>
<accession>A0A2N3LJY5</accession>
<dbReference type="EMBL" id="PIQO01000007">
    <property type="protein sequence ID" value="PKR84940.1"/>
    <property type="molecule type" value="Genomic_DNA"/>
</dbReference>
<comment type="cofactor">
    <cofactor evidence="6">
        <name>Zn(2+)</name>
        <dbReference type="ChEBI" id="CHEBI:29105"/>
    </cofactor>
    <text evidence="6">Binds 1 zinc ion.</text>
</comment>
<dbReference type="Gene3D" id="1.10.1370.30">
    <property type="match status" value="1"/>
</dbReference>
<keyword evidence="9" id="KW-1185">Reference proteome</keyword>
<evidence type="ECO:0000259" key="7">
    <source>
        <dbReference type="Pfam" id="PF01432"/>
    </source>
</evidence>
<keyword evidence="4 6" id="KW-0862">Zinc</keyword>
<dbReference type="RefSeq" id="WP_101354306.1">
    <property type="nucleotide sequence ID" value="NZ_PIQO01000007.1"/>
</dbReference>
<evidence type="ECO:0000256" key="5">
    <source>
        <dbReference type="ARBA" id="ARBA00023049"/>
    </source>
</evidence>
<evidence type="ECO:0000256" key="2">
    <source>
        <dbReference type="ARBA" id="ARBA00022723"/>
    </source>
</evidence>
<organism evidence="8 9">
    <name type="scientific">Heyndrickxia camelliae</name>
    <dbReference type="NCBI Taxonomy" id="1707093"/>
    <lineage>
        <taxon>Bacteria</taxon>
        <taxon>Bacillati</taxon>
        <taxon>Bacillota</taxon>
        <taxon>Bacilli</taxon>
        <taxon>Bacillales</taxon>
        <taxon>Bacillaceae</taxon>
        <taxon>Heyndrickxia</taxon>
    </lineage>
</organism>
<dbReference type="Proteomes" id="UP000233440">
    <property type="component" value="Unassembled WGS sequence"/>
</dbReference>
<comment type="caution">
    <text evidence="8">The sequence shown here is derived from an EMBL/GenBank/DDBJ whole genome shotgun (WGS) entry which is preliminary data.</text>
</comment>
<dbReference type="InterPro" id="IPR001567">
    <property type="entry name" value="Pept_M3A_M3B_dom"/>
</dbReference>
<evidence type="ECO:0000256" key="4">
    <source>
        <dbReference type="ARBA" id="ARBA00022833"/>
    </source>
</evidence>
<comment type="similarity">
    <text evidence="6">Belongs to the peptidase M3 family.</text>
</comment>